<protein>
    <submittedName>
        <fullName evidence="3">TfuA-like protein</fullName>
    </submittedName>
</protein>
<dbReference type="Pfam" id="PF07812">
    <property type="entry name" value="TfuA"/>
    <property type="match status" value="1"/>
</dbReference>
<feature type="region of interest" description="Disordered" evidence="1">
    <location>
        <begin position="384"/>
        <end position="403"/>
    </location>
</feature>
<evidence type="ECO:0000313" key="4">
    <source>
        <dbReference type="Proteomes" id="UP000001935"/>
    </source>
</evidence>
<organism evidence="3 4">
    <name type="scientific">Anaeromyxobacter dehalogenans (strain 2CP-C)</name>
    <dbReference type="NCBI Taxonomy" id="290397"/>
    <lineage>
        <taxon>Bacteria</taxon>
        <taxon>Pseudomonadati</taxon>
        <taxon>Myxococcota</taxon>
        <taxon>Myxococcia</taxon>
        <taxon>Myxococcales</taxon>
        <taxon>Cystobacterineae</taxon>
        <taxon>Anaeromyxobacteraceae</taxon>
        <taxon>Anaeromyxobacter</taxon>
    </lineage>
</organism>
<feature type="domain" description="TfuA-like core" evidence="2">
    <location>
        <begin position="58"/>
        <end position="177"/>
    </location>
</feature>
<dbReference type="eggNOG" id="COG3482">
    <property type="taxonomic scope" value="Bacteria"/>
</dbReference>
<feature type="compositionally biased region" description="Basic residues" evidence="1">
    <location>
        <begin position="391"/>
        <end position="403"/>
    </location>
</feature>
<feature type="region of interest" description="Disordered" evidence="1">
    <location>
        <begin position="223"/>
        <end position="242"/>
    </location>
</feature>
<feature type="compositionally biased region" description="Pro residues" evidence="1">
    <location>
        <begin position="228"/>
        <end position="241"/>
    </location>
</feature>
<dbReference type="InterPro" id="IPR012924">
    <property type="entry name" value="TfuA_core"/>
</dbReference>
<proteinExistence type="predicted"/>
<dbReference type="Proteomes" id="UP000001935">
    <property type="component" value="Chromosome"/>
</dbReference>
<dbReference type="RefSeq" id="WP_011419919.1">
    <property type="nucleotide sequence ID" value="NC_007760.1"/>
</dbReference>
<dbReference type="AlphaFoldDB" id="Q2IPA6"/>
<evidence type="ECO:0000256" key="1">
    <source>
        <dbReference type="SAM" id="MobiDB-lite"/>
    </source>
</evidence>
<dbReference type="OrthoDB" id="118811at2"/>
<sequence>MKPASARLRPGDVVAFLGPSLPAEEARRLAPCRVLPPARAGDLLAVLPARPLAIALVDGLFDTVPSVWPREVLAALDAGVAVFGGGSMGALRAAELAAHGVVGVGRVFAWYRDGVIDDDGEVALLHGRAEDGFRPFTLPLVQVRAALEDARASGEIGPAAARGVLSAAGAIPYTHRTWPAVLARTRVGPAERARLAERLPRAPDVKRADAEACLLAAAAFARARRQGAPPPPRPAAGPPPAHLRRARLARAATLLPGGAEVPSSEVLAALARRPDARRLAADGLRRAALAALARSMGLAAGEEETAEAERAWLRRAGVRPAGRAAFLAACGLDDGAARRLCEDLALEARLLGMAERAVPDGPSWEEGLALAARLGGAWLEEAQRLAAPRASPRRRARTRRRSP</sequence>
<reference evidence="3" key="1">
    <citation type="submission" date="2006-01" db="EMBL/GenBank/DDBJ databases">
        <title>Complete sequence of Anaeromyxobacter dehalogenans 2CP-C.</title>
        <authorList>
            <consortium name="US DOE Joint Genome Institute"/>
            <person name="Copeland A."/>
            <person name="Lucas S."/>
            <person name="Lapidus A."/>
            <person name="Barry K."/>
            <person name="Detter J.C."/>
            <person name="Glavina T."/>
            <person name="Hammon N."/>
            <person name="Israni S."/>
            <person name="Pitluck S."/>
            <person name="Brettin T."/>
            <person name="Bruce D."/>
            <person name="Han C."/>
            <person name="Tapia R."/>
            <person name="Gilna P."/>
            <person name="Kiss H."/>
            <person name="Schmutz J."/>
            <person name="Larimer F."/>
            <person name="Land M."/>
            <person name="Kyrpides N."/>
            <person name="Anderson I."/>
            <person name="Sanford R.A."/>
            <person name="Ritalahti K.M."/>
            <person name="Thomas H.S."/>
            <person name="Kirby J.R."/>
            <person name="Zhulin I.B."/>
            <person name="Loeffler F.E."/>
            <person name="Richardson P."/>
        </authorList>
    </citation>
    <scope>NUCLEOTIDE SEQUENCE</scope>
    <source>
        <strain evidence="3">2CP-C</strain>
    </source>
</reference>
<dbReference type="STRING" id="290397.Adeh_0861"/>
<accession>Q2IPA6</accession>
<gene>
    <name evidence="3" type="ordered locus">Adeh_0861</name>
</gene>
<dbReference type="HOGENOM" id="CLU_045640_0_0_7"/>
<evidence type="ECO:0000259" key="2">
    <source>
        <dbReference type="Pfam" id="PF07812"/>
    </source>
</evidence>
<dbReference type="EMBL" id="CP000251">
    <property type="protein sequence ID" value="ABC80636.1"/>
    <property type="molecule type" value="Genomic_DNA"/>
</dbReference>
<name>Q2IPA6_ANADE</name>
<evidence type="ECO:0000313" key="3">
    <source>
        <dbReference type="EMBL" id="ABC80636.1"/>
    </source>
</evidence>
<dbReference type="KEGG" id="ade:Adeh_0861"/>